<dbReference type="EMBL" id="JACXWY010000004">
    <property type="protein sequence ID" value="MBD3845924.1"/>
    <property type="molecule type" value="Genomic_DNA"/>
</dbReference>
<proteinExistence type="predicted"/>
<keyword evidence="2" id="KW-1185">Reference proteome</keyword>
<dbReference type="RefSeq" id="WP_112764059.1">
    <property type="nucleotide sequence ID" value="NZ_JACXWY010000004.1"/>
</dbReference>
<evidence type="ECO:0000313" key="2">
    <source>
        <dbReference type="Proteomes" id="UP000619295"/>
    </source>
</evidence>
<evidence type="ECO:0008006" key="3">
    <source>
        <dbReference type="Google" id="ProtNLM"/>
    </source>
</evidence>
<reference evidence="1" key="1">
    <citation type="submission" date="2020-09" db="EMBL/GenBank/DDBJ databases">
        <title>Bosea spartocytisi sp. nov. a root nodule endophyte of Spartocytisus supranubius in the high mountain ecosystem fo the Teide National Park (Canary Islands, Spain).</title>
        <authorList>
            <person name="Pulido-Suarez L."/>
            <person name="Peix A."/>
            <person name="Igual J.M."/>
            <person name="Socas-Perez N."/>
            <person name="Velazquez E."/>
            <person name="Flores-Felix J.D."/>
            <person name="Leon-Barrios M."/>
        </authorList>
    </citation>
    <scope>NUCLEOTIDE SEQUENCE</scope>
    <source>
        <strain evidence="1">SSUT16</strain>
    </source>
</reference>
<dbReference type="Proteomes" id="UP000619295">
    <property type="component" value="Unassembled WGS sequence"/>
</dbReference>
<dbReference type="AlphaFoldDB" id="A0A927HZ57"/>
<sequence length="157" mass="17702">MIGDQIPHIYDEVPGGPELLRWFGRVPSFHDAEIISLDLRRSGKSFLRVHGWVGTEQVDENGYIVLDKDAVVTFTLEEIMDLQLDGFSHQNVIFGLKLQRATERGRSNYYALPQSPEDIEIELEPCFGLDGVIRAKRVSISFEPGVPDEPSMDRNGS</sequence>
<gene>
    <name evidence="1" type="ORF">IED13_09465</name>
</gene>
<protein>
    <recommendedName>
        <fullName evidence="3">Immunity protein 50 of polymorphic toxin system</fullName>
    </recommendedName>
</protein>
<name>A0A927HZ57_9HYPH</name>
<accession>A0A927HZ57</accession>
<comment type="caution">
    <text evidence="1">The sequence shown here is derived from an EMBL/GenBank/DDBJ whole genome shotgun (WGS) entry which is preliminary data.</text>
</comment>
<evidence type="ECO:0000313" key="1">
    <source>
        <dbReference type="EMBL" id="MBD3845924.1"/>
    </source>
</evidence>
<organism evidence="1 2">
    <name type="scientific">Bosea spartocytisi</name>
    <dbReference type="NCBI Taxonomy" id="2773451"/>
    <lineage>
        <taxon>Bacteria</taxon>
        <taxon>Pseudomonadati</taxon>
        <taxon>Pseudomonadota</taxon>
        <taxon>Alphaproteobacteria</taxon>
        <taxon>Hyphomicrobiales</taxon>
        <taxon>Boseaceae</taxon>
        <taxon>Bosea</taxon>
    </lineage>
</organism>